<reference evidence="2 3" key="1">
    <citation type="submission" date="2019-07" db="EMBL/GenBank/DDBJ databases">
        <title>Whole genome shotgun sequence of Thiobacillus plumbophilus NBRC 107929.</title>
        <authorList>
            <person name="Hosoyama A."/>
            <person name="Uohara A."/>
            <person name="Ohji S."/>
            <person name="Ichikawa N."/>
        </authorList>
    </citation>
    <scope>NUCLEOTIDE SEQUENCE [LARGE SCALE GENOMIC DNA]</scope>
    <source>
        <strain evidence="2 3">NBRC 107929</strain>
    </source>
</reference>
<evidence type="ECO:0000313" key="3">
    <source>
        <dbReference type="Proteomes" id="UP000321337"/>
    </source>
</evidence>
<proteinExistence type="predicted"/>
<protein>
    <submittedName>
        <fullName evidence="2">Uncharacterized protein</fullName>
    </submittedName>
</protein>
<name>A0A512L6Z9_9PROT</name>
<feature type="region of interest" description="Disordered" evidence="1">
    <location>
        <begin position="135"/>
        <end position="167"/>
    </location>
</feature>
<dbReference type="Proteomes" id="UP000321337">
    <property type="component" value="Unassembled WGS sequence"/>
</dbReference>
<evidence type="ECO:0000313" key="2">
    <source>
        <dbReference type="EMBL" id="GEP30217.1"/>
    </source>
</evidence>
<comment type="caution">
    <text evidence="2">The sequence shown here is derived from an EMBL/GenBank/DDBJ whole genome shotgun (WGS) entry which is preliminary data.</text>
</comment>
<gene>
    <name evidence="2" type="ORF">TPL01_13550</name>
</gene>
<organism evidence="2 3">
    <name type="scientific">Sulfuriferula plumbiphila</name>
    <dbReference type="NCBI Taxonomy" id="171865"/>
    <lineage>
        <taxon>Bacteria</taxon>
        <taxon>Pseudomonadati</taxon>
        <taxon>Pseudomonadota</taxon>
        <taxon>Betaproteobacteria</taxon>
        <taxon>Nitrosomonadales</taxon>
        <taxon>Sulfuricellaceae</taxon>
        <taxon>Sulfuriferula</taxon>
    </lineage>
</organism>
<dbReference type="RefSeq" id="WP_147072072.1">
    <property type="nucleotide sequence ID" value="NZ_AP021884.1"/>
</dbReference>
<accession>A0A512L6Z9</accession>
<dbReference type="OrthoDB" id="8810628at2"/>
<dbReference type="EMBL" id="BKAD01000012">
    <property type="protein sequence ID" value="GEP30217.1"/>
    <property type="molecule type" value="Genomic_DNA"/>
</dbReference>
<feature type="compositionally biased region" description="Low complexity" evidence="1">
    <location>
        <begin position="152"/>
        <end position="167"/>
    </location>
</feature>
<keyword evidence="3" id="KW-1185">Reference proteome</keyword>
<dbReference type="AlphaFoldDB" id="A0A512L6Z9"/>
<evidence type="ECO:0000256" key="1">
    <source>
        <dbReference type="SAM" id="MobiDB-lite"/>
    </source>
</evidence>
<sequence length="167" mass="18755">MSQEKIHRSRSRRFGVDFEEEKAWVSFYRRVGNPAIATEVMNQLESDPEMKRTHLALYLRCKETLRTQKARLARNKRIGQFVRMLSSAMFVAPVIAIQRLLHQSGEIAVECLPNVTSEPAARRVRSLTKEHGFAQAQSEFGSRAAARLPKQASAEEANASSTAAKAV</sequence>